<organism evidence="3 4">
    <name type="scientific">Colletotrichum orchidophilum</name>
    <dbReference type="NCBI Taxonomy" id="1209926"/>
    <lineage>
        <taxon>Eukaryota</taxon>
        <taxon>Fungi</taxon>
        <taxon>Dikarya</taxon>
        <taxon>Ascomycota</taxon>
        <taxon>Pezizomycotina</taxon>
        <taxon>Sordariomycetes</taxon>
        <taxon>Hypocreomycetidae</taxon>
        <taxon>Glomerellales</taxon>
        <taxon>Glomerellaceae</taxon>
        <taxon>Colletotrichum</taxon>
    </lineage>
</organism>
<dbReference type="AlphaFoldDB" id="A0A1G4BNU7"/>
<dbReference type="RefSeq" id="XP_022480222.1">
    <property type="nucleotide sequence ID" value="XM_022613123.1"/>
</dbReference>
<dbReference type="Proteomes" id="UP000176998">
    <property type="component" value="Unassembled WGS sequence"/>
</dbReference>
<keyword evidence="2" id="KW-0808">Transferase</keyword>
<accession>A0A1G4BNU7</accession>
<dbReference type="EMBL" id="MJBS01000008">
    <property type="protein sequence ID" value="OHF03084.1"/>
    <property type="molecule type" value="Genomic_DNA"/>
</dbReference>
<evidence type="ECO:0000313" key="4">
    <source>
        <dbReference type="Proteomes" id="UP000176998"/>
    </source>
</evidence>
<reference evidence="3 4" key="1">
    <citation type="submission" date="2016-09" db="EMBL/GenBank/DDBJ databases">
        <authorList>
            <person name="Capua I."/>
            <person name="De Benedictis P."/>
            <person name="Joannis T."/>
            <person name="Lombin L.H."/>
            <person name="Cattoli G."/>
        </authorList>
    </citation>
    <scope>NUCLEOTIDE SEQUENCE [LARGE SCALE GENOMIC DNA]</scope>
    <source>
        <strain evidence="3 4">IMI 309357</strain>
    </source>
</reference>
<dbReference type="GO" id="GO:0016407">
    <property type="term" value="F:acetyltransferase activity"/>
    <property type="evidence" value="ECO:0007669"/>
    <property type="project" value="InterPro"/>
</dbReference>
<evidence type="ECO:0000256" key="1">
    <source>
        <dbReference type="ARBA" id="ARBA00006439"/>
    </source>
</evidence>
<proteinExistence type="inferred from homology"/>
<sequence>MSLPPLPRLEPAIYRWNSVPGDRISVRRLALGTEAWVGLRAPNSRGQYDNYFNTSLRVEVPGLSLEILALQISVALVNIRYQHPEVGCTVTWTTDDDPSFIDYTPPVSNKAALEWARNSVSTVSMAENGLDVAERISKQRQESPPESFPPVKIYVVGQASEPGTLLEVGSLVDILCAFNHIHWDSISSRIFAGDLLRGVAQQLDTGDKNYSAVSVPRHPWGEEILNLNEPVLDACKTDVEGGTWRRL</sequence>
<protein>
    <submittedName>
        <fullName evidence="3">Uncharacterized protein</fullName>
    </submittedName>
</protein>
<keyword evidence="4" id="KW-1185">Reference proteome</keyword>
<evidence type="ECO:0000313" key="3">
    <source>
        <dbReference type="EMBL" id="OHF03084.1"/>
    </source>
</evidence>
<dbReference type="GO" id="GO:0043386">
    <property type="term" value="P:mycotoxin biosynthetic process"/>
    <property type="evidence" value="ECO:0007669"/>
    <property type="project" value="InterPro"/>
</dbReference>
<name>A0A1G4BNU7_9PEZI</name>
<dbReference type="InterPro" id="IPR023213">
    <property type="entry name" value="CAT-like_dom_sf"/>
</dbReference>
<dbReference type="Gene3D" id="3.30.559.10">
    <property type="entry name" value="Chloramphenicol acetyltransferase-like domain"/>
    <property type="match status" value="1"/>
</dbReference>
<dbReference type="OrthoDB" id="2548233at2759"/>
<comment type="similarity">
    <text evidence="1">Belongs to the trichothecene O-acetyltransferase family.</text>
</comment>
<dbReference type="Pfam" id="PF07428">
    <property type="entry name" value="Tri3"/>
    <property type="match status" value="1"/>
</dbReference>
<dbReference type="InterPro" id="IPR009992">
    <property type="entry name" value="Tri3/Sat12/Sat16/Mac1"/>
</dbReference>
<gene>
    <name evidence="3" type="ORF">CORC01_01468</name>
</gene>
<comment type="caution">
    <text evidence="3">The sequence shown here is derived from an EMBL/GenBank/DDBJ whole genome shotgun (WGS) entry which is preliminary data.</text>
</comment>
<evidence type="ECO:0000256" key="2">
    <source>
        <dbReference type="ARBA" id="ARBA00022679"/>
    </source>
</evidence>
<dbReference type="GeneID" id="34554633"/>